<name>A0A482VPM5_ASBVE</name>
<dbReference type="STRING" id="1661398.A0A482VPM5"/>
<dbReference type="InterPro" id="IPR004302">
    <property type="entry name" value="Cellulose/chitin-bd_N"/>
</dbReference>
<dbReference type="Pfam" id="PF03067">
    <property type="entry name" value="LPMO_10"/>
    <property type="match status" value="1"/>
</dbReference>
<comment type="caution">
    <text evidence="3">The sequence shown here is derived from an EMBL/GenBank/DDBJ whole genome shotgun (WGS) entry which is preliminary data.</text>
</comment>
<feature type="chain" id="PRO_5019754626" evidence="1">
    <location>
        <begin position="21"/>
        <end position="179"/>
    </location>
</feature>
<evidence type="ECO:0000256" key="1">
    <source>
        <dbReference type="SAM" id="SignalP"/>
    </source>
</evidence>
<feature type="signal peptide" evidence="1">
    <location>
        <begin position="1"/>
        <end position="20"/>
    </location>
</feature>
<feature type="non-terminal residue" evidence="3">
    <location>
        <position position="179"/>
    </location>
</feature>
<gene>
    <name evidence="3" type="ORF">BDFB_014222</name>
</gene>
<dbReference type="Proteomes" id="UP000292052">
    <property type="component" value="Unassembled WGS sequence"/>
</dbReference>
<sequence length="179" mass="20199">MWAKLLTLALLCLYMRHILGHGMMLDPPNRSSLWRYYDNTPINYDDNQNFCGGRAVQWDTFNGLCGVCGDRYDDPHPQANENTGKYGRGLVVRTYESGSTIDVTIDITVNHVGFFKYSLCVLDDANAPEPGEECFHDLILGDGAAQYNVDAADTFVTNSVILPYDLKCDRCVLRWHYTA</sequence>
<evidence type="ECO:0000313" key="4">
    <source>
        <dbReference type="Proteomes" id="UP000292052"/>
    </source>
</evidence>
<dbReference type="AlphaFoldDB" id="A0A482VPM5"/>
<dbReference type="OrthoDB" id="64893at2759"/>
<organism evidence="3 4">
    <name type="scientific">Asbolus verrucosus</name>
    <name type="common">Desert ironclad beetle</name>
    <dbReference type="NCBI Taxonomy" id="1661398"/>
    <lineage>
        <taxon>Eukaryota</taxon>
        <taxon>Metazoa</taxon>
        <taxon>Ecdysozoa</taxon>
        <taxon>Arthropoda</taxon>
        <taxon>Hexapoda</taxon>
        <taxon>Insecta</taxon>
        <taxon>Pterygota</taxon>
        <taxon>Neoptera</taxon>
        <taxon>Endopterygota</taxon>
        <taxon>Coleoptera</taxon>
        <taxon>Polyphaga</taxon>
        <taxon>Cucujiformia</taxon>
        <taxon>Tenebrionidae</taxon>
        <taxon>Pimeliinae</taxon>
        <taxon>Asbolus</taxon>
    </lineage>
</organism>
<protein>
    <submittedName>
        <fullName evidence="3">Chitin bind 3 domain containing protein</fullName>
    </submittedName>
</protein>
<accession>A0A482VPM5</accession>
<keyword evidence="4" id="KW-1185">Reference proteome</keyword>
<evidence type="ECO:0000259" key="2">
    <source>
        <dbReference type="Pfam" id="PF03067"/>
    </source>
</evidence>
<feature type="domain" description="Chitin-binding type-4" evidence="2">
    <location>
        <begin position="21"/>
        <end position="177"/>
    </location>
</feature>
<keyword evidence="1" id="KW-0732">Signal</keyword>
<dbReference type="PANTHER" id="PTHR21113:SF14">
    <property type="entry name" value="LP24064P"/>
    <property type="match status" value="1"/>
</dbReference>
<dbReference type="EMBL" id="QDEB01076545">
    <property type="protein sequence ID" value="RZC34815.1"/>
    <property type="molecule type" value="Genomic_DNA"/>
</dbReference>
<evidence type="ECO:0000313" key="3">
    <source>
        <dbReference type="EMBL" id="RZC34815.1"/>
    </source>
</evidence>
<dbReference type="PANTHER" id="PTHR21113">
    <property type="entry name" value="AGAP001705-PA"/>
    <property type="match status" value="1"/>
</dbReference>
<reference evidence="3 4" key="1">
    <citation type="submission" date="2017-03" db="EMBL/GenBank/DDBJ databases">
        <title>Genome of the blue death feigning beetle - Asbolus verrucosus.</title>
        <authorList>
            <person name="Rider S.D."/>
        </authorList>
    </citation>
    <scope>NUCLEOTIDE SEQUENCE [LARGE SCALE GENOMIC DNA]</scope>
    <source>
        <strain evidence="3">Butters</strain>
        <tissue evidence="3">Head and leg muscle</tissue>
    </source>
</reference>
<proteinExistence type="predicted"/>